<evidence type="ECO:0000256" key="3">
    <source>
        <dbReference type="ARBA" id="ARBA00022692"/>
    </source>
</evidence>
<dbReference type="InterPro" id="IPR029962">
    <property type="entry name" value="TBL"/>
</dbReference>
<dbReference type="Proteomes" id="UP000813463">
    <property type="component" value="Chromosome 2"/>
</dbReference>
<keyword evidence="6 7" id="KW-0472">Membrane</keyword>
<evidence type="ECO:0000256" key="4">
    <source>
        <dbReference type="ARBA" id="ARBA00022968"/>
    </source>
</evidence>
<feature type="transmembrane region" description="Helical" evidence="7">
    <location>
        <begin position="20"/>
        <end position="42"/>
    </location>
</feature>
<dbReference type="Pfam" id="PF13839">
    <property type="entry name" value="PC-Esterase"/>
    <property type="match status" value="2"/>
</dbReference>
<comment type="similarity">
    <text evidence="2">Belongs to the PC-esterase family. TBL subfamily.</text>
</comment>
<evidence type="ECO:0000313" key="10">
    <source>
        <dbReference type="Proteomes" id="UP000813463"/>
    </source>
</evidence>
<dbReference type="PANTHER" id="PTHR32285">
    <property type="entry name" value="PROTEIN TRICHOME BIREFRINGENCE-LIKE 9-RELATED"/>
    <property type="match status" value="1"/>
</dbReference>
<comment type="subcellular location">
    <subcellularLocation>
        <location evidence="1">Membrane</location>
        <topology evidence="1">Single-pass membrane protein</topology>
    </subcellularLocation>
</comment>
<reference evidence="11" key="2">
    <citation type="submission" date="2025-08" db="UniProtKB">
        <authorList>
            <consortium name="RefSeq"/>
        </authorList>
    </citation>
    <scope>IDENTIFICATION</scope>
    <source>
        <tissue evidence="11">Leaf</tissue>
    </source>
</reference>
<gene>
    <name evidence="11" type="primary">LOC110804225</name>
</gene>
<accession>A0ABM3R960</accession>
<name>A0ABM3R960_SPIOL</name>
<evidence type="ECO:0000256" key="1">
    <source>
        <dbReference type="ARBA" id="ARBA00004167"/>
    </source>
</evidence>
<dbReference type="Pfam" id="PF14416">
    <property type="entry name" value="PMR5N"/>
    <property type="match status" value="1"/>
</dbReference>
<dbReference type="GeneID" id="110804225"/>
<protein>
    <submittedName>
        <fullName evidence="11">Protein trichome birefringence-like 9</fullName>
    </submittedName>
</protein>
<evidence type="ECO:0000256" key="5">
    <source>
        <dbReference type="ARBA" id="ARBA00022989"/>
    </source>
</evidence>
<dbReference type="PANTHER" id="PTHR32285:SF53">
    <property type="entry name" value="PROTEIN TRICHOME BIREFRINGENCE-LIKE 9"/>
    <property type="match status" value="1"/>
</dbReference>
<feature type="domain" description="Trichome birefringence-like C-terminal" evidence="8">
    <location>
        <begin position="315"/>
        <end position="420"/>
    </location>
</feature>
<evidence type="ECO:0000259" key="8">
    <source>
        <dbReference type="Pfam" id="PF13839"/>
    </source>
</evidence>
<evidence type="ECO:0000256" key="7">
    <source>
        <dbReference type="SAM" id="Phobius"/>
    </source>
</evidence>
<reference evidence="10" key="1">
    <citation type="journal article" date="2021" name="Nat. Commun.">
        <title>Genomic analyses provide insights into spinach domestication and the genetic basis of agronomic traits.</title>
        <authorList>
            <person name="Cai X."/>
            <person name="Sun X."/>
            <person name="Xu C."/>
            <person name="Sun H."/>
            <person name="Wang X."/>
            <person name="Ge C."/>
            <person name="Zhang Z."/>
            <person name="Wang Q."/>
            <person name="Fei Z."/>
            <person name="Jiao C."/>
            <person name="Wang Q."/>
        </authorList>
    </citation>
    <scope>NUCLEOTIDE SEQUENCE [LARGE SCALE GENOMIC DNA]</scope>
    <source>
        <strain evidence="10">cv. Varoflay</strain>
    </source>
</reference>
<keyword evidence="3 7" id="KW-0812">Transmembrane</keyword>
<keyword evidence="10" id="KW-1185">Reference proteome</keyword>
<sequence>MDLQTQTQRIISLYFIKKHAYIYVCSLFLLIATILIAISSIVKPFDLQYSVYQHKQQSCDYSNGQWVWDENYPFHSYNETCKFLDPGFRCRENGRTNQSFRHWRWKPHGCDFPRFNASDFLERSRNGRIVFVGDSIGRNQWESLLCMLSIVVSNQSSMYEANGVPITRHKGYFSIIFQEFNLSVEYYRVPFLVRVSRPPPNSPEQVRGTIKVDKLHWWSEKWLGADVYVFNSGHWWNQAKTISSGIYFQERGVVNMTMDYTEAFQRSMKTLKSWAEEKLNPQRSHIIFRSYAPVHYRHCTLCFFTLKLRNMFQNLQDCEYFRNGTWDTGGTCRDRQAPETSKKKLQEDPPFNQYILDVVNEMEADKMKVNFSNITYLSELRADGHPSIHREPLSQQHSIEDCSHWCLPGVPDIWNELLYSELLAKDFRIKR</sequence>
<evidence type="ECO:0000313" key="11">
    <source>
        <dbReference type="RefSeq" id="XP_056692149.1"/>
    </source>
</evidence>
<dbReference type="InterPro" id="IPR025846">
    <property type="entry name" value="TBL_N"/>
</dbReference>
<proteinExistence type="inferred from homology"/>
<dbReference type="InterPro" id="IPR026057">
    <property type="entry name" value="TBL_C"/>
</dbReference>
<evidence type="ECO:0000256" key="6">
    <source>
        <dbReference type="ARBA" id="ARBA00023136"/>
    </source>
</evidence>
<dbReference type="RefSeq" id="XP_056692149.1">
    <property type="nucleotide sequence ID" value="XM_056836171.1"/>
</dbReference>
<organism evidence="10 11">
    <name type="scientific">Spinacia oleracea</name>
    <name type="common">Spinach</name>
    <dbReference type="NCBI Taxonomy" id="3562"/>
    <lineage>
        <taxon>Eukaryota</taxon>
        <taxon>Viridiplantae</taxon>
        <taxon>Streptophyta</taxon>
        <taxon>Embryophyta</taxon>
        <taxon>Tracheophyta</taxon>
        <taxon>Spermatophyta</taxon>
        <taxon>Magnoliopsida</taxon>
        <taxon>eudicotyledons</taxon>
        <taxon>Gunneridae</taxon>
        <taxon>Pentapetalae</taxon>
        <taxon>Caryophyllales</taxon>
        <taxon>Chenopodiaceae</taxon>
        <taxon>Chenopodioideae</taxon>
        <taxon>Anserineae</taxon>
        <taxon>Spinacia</taxon>
    </lineage>
</organism>
<evidence type="ECO:0000256" key="2">
    <source>
        <dbReference type="ARBA" id="ARBA00007727"/>
    </source>
</evidence>
<feature type="domain" description="Trichome birefringence-like C-terminal" evidence="8">
    <location>
        <begin position="113"/>
        <end position="298"/>
    </location>
</feature>
<keyword evidence="5 7" id="KW-1133">Transmembrane helix</keyword>
<feature type="domain" description="Trichome birefringence-like N-terminal" evidence="9">
    <location>
        <begin position="57"/>
        <end position="111"/>
    </location>
</feature>
<keyword evidence="4" id="KW-0735">Signal-anchor</keyword>
<evidence type="ECO:0000259" key="9">
    <source>
        <dbReference type="Pfam" id="PF14416"/>
    </source>
</evidence>